<comment type="subcellular location">
    <subcellularLocation>
        <location evidence="1">Secreted</location>
        <location evidence="1">Cell wall</location>
        <topology evidence="1">Peptidoglycan-anchor</topology>
    </subcellularLocation>
</comment>
<evidence type="ECO:0000256" key="5">
    <source>
        <dbReference type="ARBA" id="ARBA00023088"/>
    </source>
</evidence>
<organism evidence="9 10">
    <name type="scientific">Halalkalibacter hemicellulosilyticusJCM 9152</name>
    <dbReference type="NCBI Taxonomy" id="1236971"/>
    <lineage>
        <taxon>Bacteria</taxon>
        <taxon>Bacillati</taxon>
        <taxon>Bacillota</taxon>
        <taxon>Bacilli</taxon>
        <taxon>Bacillales</taxon>
        <taxon>Bacillaceae</taxon>
        <taxon>Halalkalibacter</taxon>
    </lineage>
</organism>
<name>W4QJY8_9BACI</name>
<keyword evidence="3" id="KW-0964">Secreted</keyword>
<dbReference type="STRING" id="1236971.JCM9152_3761"/>
<dbReference type="SMART" id="SM00725">
    <property type="entry name" value="NEAT"/>
    <property type="match status" value="1"/>
</dbReference>
<dbReference type="AlphaFoldDB" id="W4QJY8"/>
<dbReference type="InterPro" id="IPR050436">
    <property type="entry name" value="IsdA"/>
</dbReference>
<evidence type="ECO:0000256" key="6">
    <source>
        <dbReference type="SAM" id="MobiDB-lite"/>
    </source>
</evidence>
<dbReference type="EMBL" id="BAUU01000032">
    <property type="protein sequence ID" value="GAE32237.1"/>
    <property type="molecule type" value="Genomic_DNA"/>
</dbReference>
<dbReference type="Pfam" id="PF05031">
    <property type="entry name" value="NEAT"/>
    <property type="match status" value="1"/>
</dbReference>
<dbReference type="PANTHER" id="PTHR37824">
    <property type="entry name" value="IRON-REGULATED SURFACE DETERMINANT PROTEIN C"/>
    <property type="match status" value="1"/>
</dbReference>
<feature type="domain" description="NEAT" evidence="8">
    <location>
        <begin position="29"/>
        <end position="151"/>
    </location>
</feature>
<comment type="caution">
    <text evidence="9">The sequence shown here is derived from an EMBL/GenBank/DDBJ whole genome shotgun (WGS) entry which is preliminary data.</text>
</comment>
<evidence type="ECO:0000256" key="4">
    <source>
        <dbReference type="ARBA" id="ARBA00022729"/>
    </source>
</evidence>
<dbReference type="PROSITE" id="PS50978">
    <property type="entry name" value="NEAT"/>
    <property type="match status" value="1"/>
</dbReference>
<keyword evidence="7" id="KW-0472">Membrane</keyword>
<dbReference type="NCBIfam" id="TIGR03063">
    <property type="entry name" value="srtB_target"/>
    <property type="match status" value="1"/>
</dbReference>
<accession>W4QJY8</accession>
<reference evidence="9" key="1">
    <citation type="journal article" date="2014" name="Genome Announc.">
        <title>Draft Genome Sequences of Three Alkaliphilic Bacillus Strains, Bacillus wakoensis JCM 9140T, Bacillus akibai JCM 9157T, and Bacillus hemicellulosilyticus JCM 9152T.</title>
        <authorList>
            <person name="Yuki M."/>
            <person name="Oshima K."/>
            <person name="Suda W."/>
            <person name="Oshida Y."/>
            <person name="Kitamura K."/>
            <person name="Iida T."/>
            <person name="Hattori M."/>
            <person name="Ohkuma M."/>
        </authorList>
    </citation>
    <scope>NUCLEOTIDE SEQUENCE [LARGE SCALE GENOMIC DNA]</scope>
    <source>
        <strain evidence="9">JCM 9152</strain>
    </source>
</reference>
<feature type="transmembrane region" description="Helical" evidence="7">
    <location>
        <begin position="209"/>
        <end position="226"/>
    </location>
</feature>
<dbReference type="InterPro" id="IPR006635">
    <property type="entry name" value="NEAT_dom"/>
</dbReference>
<dbReference type="InterPro" id="IPR037250">
    <property type="entry name" value="NEAT_dom_sf"/>
</dbReference>
<sequence length="234" mass="26817">MLQEDEEETDENEDGNNDDGVIEDEDEELGEGTYTIDFTVYKNQTTDISVMDEYTVKPAYLMIEGDTQTVEMTLTHSDWIKVFQTEKNGNYVDVEVVSEDSSENTRTVQFEVEDLSQLLHAYTEVYFEEPFLYDGKYEVQIAFDLESIEVFDEDDKNGKNDKNPNDNNNGSTNKDVDDLKIDRDGQDHDNDKNDSSTNQETNAKTADRAMIGGLLLLMLTSGIWLFRKYRLGTL</sequence>
<feature type="region of interest" description="Disordered" evidence="6">
    <location>
        <begin position="154"/>
        <end position="204"/>
    </location>
</feature>
<proteinExistence type="predicted"/>
<dbReference type="Gene3D" id="2.60.40.1850">
    <property type="match status" value="1"/>
</dbReference>
<gene>
    <name evidence="9" type="ORF">JCM9152_3761</name>
</gene>
<evidence type="ECO:0000256" key="2">
    <source>
        <dbReference type="ARBA" id="ARBA00022512"/>
    </source>
</evidence>
<evidence type="ECO:0000256" key="7">
    <source>
        <dbReference type="SAM" id="Phobius"/>
    </source>
</evidence>
<feature type="compositionally biased region" description="Basic and acidic residues" evidence="6">
    <location>
        <begin position="174"/>
        <end position="194"/>
    </location>
</feature>
<keyword evidence="7" id="KW-1133">Transmembrane helix</keyword>
<keyword evidence="5" id="KW-0572">Peptidoglycan-anchor</keyword>
<keyword evidence="7" id="KW-0812">Transmembrane</keyword>
<dbReference type="InterPro" id="IPR017502">
    <property type="entry name" value="Sortase_SrtB_target"/>
</dbReference>
<keyword evidence="2" id="KW-0134">Cell wall</keyword>
<evidence type="ECO:0000259" key="8">
    <source>
        <dbReference type="PROSITE" id="PS50978"/>
    </source>
</evidence>
<keyword evidence="10" id="KW-1185">Reference proteome</keyword>
<dbReference type="PANTHER" id="PTHR37824:SF1">
    <property type="entry name" value="IRON-REGULATED SURFACE DETERMINANT PROTEIN C"/>
    <property type="match status" value="1"/>
</dbReference>
<keyword evidence="4" id="KW-0732">Signal</keyword>
<dbReference type="OrthoDB" id="2413751at2"/>
<dbReference type="CDD" id="cd06920">
    <property type="entry name" value="NEAT"/>
    <property type="match status" value="1"/>
</dbReference>
<dbReference type="SUPFAM" id="SSF158911">
    <property type="entry name" value="NEAT domain-like"/>
    <property type="match status" value="1"/>
</dbReference>
<evidence type="ECO:0000256" key="3">
    <source>
        <dbReference type="ARBA" id="ARBA00022525"/>
    </source>
</evidence>
<feature type="region of interest" description="Disordered" evidence="6">
    <location>
        <begin position="1"/>
        <end position="29"/>
    </location>
</feature>
<protein>
    <submittedName>
        <fullName evidence="9">Cell surface protein IsdA</fullName>
    </submittedName>
</protein>
<dbReference type="Proteomes" id="UP000018895">
    <property type="component" value="Unassembled WGS sequence"/>
</dbReference>
<evidence type="ECO:0000256" key="1">
    <source>
        <dbReference type="ARBA" id="ARBA00004168"/>
    </source>
</evidence>
<evidence type="ECO:0000313" key="9">
    <source>
        <dbReference type="EMBL" id="GAE32237.1"/>
    </source>
</evidence>
<evidence type="ECO:0000313" key="10">
    <source>
        <dbReference type="Proteomes" id="UP000018895"/>
    </source>
</evidence>
<feature type="compositionally biased region" description="Polar residues" evidence="6">
    <location>
        <begin position="195"/>
        <end position="204"/>
    </location>
</feature>